<dbReference type="InterPro" id="IPR002314">
    <property type="entry name" value="aa-tRNA-synt_IIb"/>
</dbReference>
<dbReference type="GO" id="GO:0006435">
    <property type="term" value="P:threonyl-tRNA aminoacylation"/>
    <property type="evidence" value="ECO:0007669"/>
    <property type="project" value="UniProtKB-UniRule"/>
</dbReference>
<dbReference type="Gene3D" id="3.40.50.800">
    <property type="entry name" value="Anticodon-binding domain"/>
    <property type="match status" value="1"/>
</dbReference>
<dbReference type="InterPro" id="IPR002320">
    <property type="entry name" value="Thr-tRNA-ligase_IIa"/>
</dbReference>
<dbReference type="PANTHER" id="PTHR11451">
    <property type="entry name" value="THREONINE-TRNA LIGASE"/>
    <property type="match status" value="1"/>
</dbReference>
<keyword evidence="3 13" id="KW-0820">tRNA-binding</keyword>
<sequence>MGERYLDAVEVGGSIPPVPTIFLRQKMAKEIEIKCQGKTGHFPVGITVKEALLALTNLAEDKLIAAKINGKPVDLSYTLMQSVTLEPITSENSLGLEILRHSTAHVMAEAVKHLYPEAKVTIGPAIENGFYYDFDYPPGFTPEALEKIEQEMKKIISQDEQFQRQEISKKEAQELFQSLNETYKLEILKEIPEEKVSIYKNGDFIDLCRGPHIESTGKIKTFKLLSVAGAYWRGDERNPMLQRIYGTAFFNKKDLDKYLKQLEEAKKRDHRRLGRELDLFIQFEEIGAGFPVYLPKGAILRHILEEFEIKEHLKRGYQMVIGPQLLKGKLWERSGHMEYYKENMYFTEIEGQLYGIKPMNCLAHIMIYQSQIRSYRDLPIRYFELGTVCRHEKSGVLHGMLRVRQFTQDDAHIFCTPDQLNVEIKKVLDFVDDVMGIFGFSYEVELSTRPQKSIGSDEIWEHATQALIQALQDKGFEYHICKGEGAFYGPKIDIKLKDALGRKWQCATIQCDFALPERFELSYIDTDGQKKRPAMLHRVILGTLERFIGVLTEHFSGAFPPWLAPVQVKILTVTDRNVAYGQKIYELLSENGFRIETDFRNEKLGYKIREAQLQKIPFMLVIGDKEVKTNSVTPRRRTGENLGSMSLEVFVNLLKEETAIPKPRNKRR</sequence>
<evidence type="ECO:0000256" key="2">
    <source>
        <dbReference type="ARBA" id="ARBA00022490"/>
    </source>
</evidence>
<dbReference type="HAMAP" id="MF_00184">
    <property type="entry name" value="Thr_tRNA_synth"/>
    <property type="match status" value="1"/>
</dbReference>
<dbReference type="NCBIfam" id="TIGR00418">
    <property type="entry name" value="thrS"/>
    <property type="match status" value="1"/>
</dbReference>
<evidence type="ECO:0000256" key="1">
    <source>
        <dbReference type="ARBA" id="ARBA00008226"/>
    </source>
</evidence>
<dbReference type="PANTHER" id="PTHR11451:SF44">
    <property type="entry name" value="THREONINE--TRNA LIGASE, CHLOROPLASTIC_MITOCHONDRIAL 2"/>
    <property type="match status" value="1"/>
</dbReference>
<feature type="domain" description="Aminoacyl-transfer RNA synthetases class-II family profile" evidence="14">
    <location>
        <begin position="300"/>
        <end position="560"/>
    </location>
</feature>
<protein>
    <recommendedName>
        <fullName evidence="13">Threonine--tRNA ligase</fullName>
        <ecNumber evidence="13">6.1.1.3</ecNumber>
    </recommendedName>
    <alternativeName>
        <fullName evidence="13">Threonyl-tRNA synthetase</fullName>
        <shortName evidence="13">ThrRS</shortName>
    </alternativeName>
</protein>
<dbReference type="KEGG" id="daw:HS1_001216"/>
<dbReference type="InterPro" id="IPR036621">
    <property type="entry name" value="Anticodon-bd_dom_sf"/>
</dbReference>
<evidence type="ECO:0000259" key="14">
    <source>
        <dbReference type="PROSITE" id="PS50862"/>
    </source>
</evidence>
<organism evidence="16 17">
    <name type="scientific">Desulfofervidus auxilii</name>
    <dbReference type="NCBI Taxonomy" id="1621989"/>
    <lineage>
        <taxon>Bacteria</taxon>
        <taxon>Pseudomonadati</taxon>
        <taxon>Thermodesulfobacteriota</taxon>
        <taxon>Candidatus Desulfofervidia</taxon>
        <taxon>Candidatus Desulfofervidales</taxon>
        <taxon>Candidatus Desulfofervidaceae</taxon>
        <taxon>Candidatus Desulfofervidus</taxon>
    </lineage>
</organism>
<keyword evidence="8 13" id="KW-0067">ATP-binding</keyword>
<comment type="cofactor">
    <cofactor evidence="13">
        <name>Zn(2+)</name>
        <dbReference type="ChEBI" id="CHEBI:29105"/>
    </cofactor>
    <text evidence="13">Binds 1 zinc ion per subunit.</text>
</comment>
<evidence type="ECO:0000313" key="16">
    <source>
        <dbReference type="EMBL" id="AMM41020.1"/>
    </source>
</evidence>
<dbReference type="Pfam" id="PF03129">
    <property type="entry name" value="HGTP_anticodon"/>
    <property type="match status" value="1"/>
</dbReference>
<dbReference type="Gene3D" id="3.30.54.20">
    <property type="match status" value="1"/>
</dbReference>
<dbReference type="InterPro" id="IPR033728">
    <property type="entry name" value="ThrRS_core"/>
</dbReference>
<evidence type="ECO:0000256" key="12">
    <source>
        <dbReference type="ARBA" id="ARBA00049515"/>
    </source>
</evidence>
<dbReference type="CDD" id="cd00860">
    <property type="entry name" value="ThrRS_anticodon"/>
    <property type="match status" value="1"/>
</dbReference>
<evidence type="ECO:0000256" key="9">
    <source>
        <dbReference type="ARBA" id="ARBA00022884"/>
    </source>
</evidence>
<comment type="catalytic activity">
    <reaction evidence="12 13">
        <text>tRNA(Thr) + L-threonine + ATP = L-threonyl-tRNA(Thr) + AMP + diphosphate + H(+)</text>
        <dbReference type="Rhea" id="RHEA:24624"/>
        <dbReference type="Rhea" id="RHEA-COMP:9670"/>
        <dbReference type="Rhea" id="RHEA-COMP:9704"/>
        <dbReference type="ChEBI" id="CHEBI:15378"/>
        <dbReference type="ChEBI" id="CHEBI:30616"/>
        <dbReference type="ChEBI" id="CHEBI:33019"/>
        <dbReference type="ChEBI" id="CHEBI:57926"/>
        <dbReference type="ChEBI" id="CHEBI:78442"/>
        <dbReference type="ChEBI" id="CHEBI:78534"/>
        <dbReference type="ChEBI" id="CHEBI:456215"/>
        <dbReference type="EC" id="6.1.1.3"/>
    </reaction>
</comment>
<keyword evidence="2 13" id="KW-0963">Cytoplasm</keyword>
<keyword evidence="7 13" id="KW-0862">Zinc</keyword>
<keyword evidence="17" id="KW-1185">Reference proteome</keyword>
<dbReference type="InterPro" id="IPR045864">
    <property type="entry name" value="aa-tRNA-synth_II/BPL/LPL"/>
</dbReference>
<comment type="similarity">
    <text evidence="1 13">Belongs to the class-II aminoacyl-tRNA synthetase family.</text>
</comment>
<dbReference type="Pfam" id="PF00587">
    <property type="entry name" value="tRNA-synt_2b"/>
    <property type="match status" value="1"/>
</dbReference>
<dbReference type="InterPro" id="IPR047246">
    <property type="entry name" value="ThrRS_anticodon"/>
</dbReference>
<comment type="subcellular location">
    <subcellularLocation>
        <location evidence="13">Cytoplasm</location>
    </subcellularLocation>
</comment>
<dbReference type="EC" id="6.1.1.3" evidence="13"/>
<dbReference type="AlphaFoldDB" id="A0A7U4TI82"/>
<keyword evidence="11 13" id="KW-0030">Aminoacyl-tRNA synthetase</keyword>
<dbReference type="InterPro" id="IPR012947">
    <property type="entry name" value="tRNA_SAD"/>
</dbReference>
<dbReference type="SUPFAM" id="SSF52954">
    <property type="entry name" value="Class II aaRS ABD-related"/>
    <property type="match status" value="1"/>
</dbReference>
<dbReference type="GO" id="GO:0005829">
    <property type="term" value="C:cytosol"/>
    <property type="evidence" value="ECO:0007669"/>
    <property type="project" value="TreeGrafter"/>
</dbReference>
<dbReference type="InterPro" id="IPR018163">
    <property type="entry name" value="Thr/Ala-tRNA-synth_IIc_edit"/>
</dbReference>
<dbReference type="SUPFAM" id="SSF55186">
    <property type="entry name" value="ThrRS/AlaRS common domain"/>
    <property type="match status" value="1"/>
</dbReference>
<evidence type="ECO:0000256" key="3">
    <source>
        <dbReference type="ARBA" id="ARBA00022555"/>
    </source>
</evidence>
<evidence type="ECO:0000256" key="5">
    <source>
        <dbReference type="ARBA" id="ARBA00022723"/>
    </source>
</evidence>
<dbReference type="FunFam" id="3.30.930.10:FF:000002">
    <property type="entry name" value="Threonine--tRNA ligase"/>
    <property type="match status" value="1"/>
</dbReference>
<keyword evidence="5 13" id="KW-0479">Metal-binding</keyword>
<dbReference type="SMART" id="SM00863">
    <property type="entry name" value="tRNA_SAD"/>
    <property type="match status" value="1"/>
</dbReference>
<dbReference type="GO" id="GO:0046872">
    <property type="term" value="F:metal ion binding"/>
    <property type="evidence" value="ECO:0007669"/>
    <property type="project" value="UniProtKB-KW"/>
</dbReference>
<dbReference type="FunFam" id="3.30.54.20:FF:000002">
    <property type="entry name" value="Threonine--tRNA ligase"/>
    <property type="match status" value="1"/>
</dbReference>
<feature type="domain" description="TGS" evidence="15">
    <location>
        <begin position="26"/>
        <end position="89"/>
    </location>
</feature>
<evidence type="ECO:0000256" key="10">
    <source>
        <dbReference type="ARBA" id="ARBA00022917"/>
    </source>
</evidence>
<dbReference type="Proteomes" id="UP000070560">
    <property type="component" value="Chromosome"/>
</dbReference>
<dbReference type="InterPro" id="IPR004154">
    <property type="entry name" value="Anticodon-bd"/>
</dbReference>
<dbReference type="FunFam" id="3.30.980.10:FF:000005">
    <property type="entry name" value="Threonyl-tRNA synthetase, mitochondrial"/>
    <property type="match status" value="1"/>
</dbReference>
<keyword evidence="4 13" id="KW-0436">Ligase</keyword>
<evidence type="ECO:0000256" key="6">
    <source>
        <dbReference type="ARBA" id="ARBA00022741"/>
    </source>
</evidence>
<dbReference type="EMBL" id="CP013015">
    <property type="protein sequence ID" value="AMM41020.1"/>
    <property type="molecule type" value="Genomic_DNA"/>
</dbReference>
<feature type="binding site" evidence="13">
    <location>
        <position position="361"/>
    </location>
    <ligand>
        <name>Zn(2+)</name>
        <dbReference type="ChEBI" id="CHEBI:29105"/>
        <note>catalytic</note>
    </ligand>
</feature>
<evidence type="ECO:0000256" key="8">
    <source>
        <dbReference type="ARBA" id="ARBA00022840"/>
    </source>
</evidence>
<dbReference type="InterPro" id="IPR004095">
    <property type="entry name" value="TGS"/>
</dbReference>
<keyword evidence="6 13" id="KW-0547">Nucleotide-binding</keyword>
<feature type="binding site" evidence="13">
    <location>
        <position position="412"/>
    </location>
    <ligand>
        <name>Zn(2+)</name>
        <dbReference type="ChEBI" id="CHEBI:29105"/>
        <note>catalytic</note>
    </ligand>
</feature>
<comment type="subunit">
    <text evidence="13">Homodimer.</text>
</comment>
<dbReference type="FunFam" id="3.40.50.800:FF:000001">
    <property type="entry name" value="Threonine--tRNA ligase"/>
    <property type="match status" value="1"/>
</dbReference>
<feature type="binding site" evidence="13">
    <location>
        <position position="537"/>
    </location>
    <ligand>
        <name>Zn(2+)</name>
        <dbReference type="ChEBI" id="CHEBI:29105"/>
        <note>catalytic</note>
    </ligand>
</feature>
<dbReference type="Gene3D" id="3.30.930.10">
    <property type="entry name" value="Bira Bifunctional Protein, Domain 2"/>
    <property type="match status" value="1"/>
</dbReference>
<gene>
    <name evidence="13" type="primary">thrS</name>
    <name evidence="16" type="ORF">HS1_001216</name>
</gene>
<dbReference type="Pfam" id="PF07973">
    <property type="entry name" value="tRNA_SAD"/>
    <property type="match status" value="1"/>
</dbReference>
<evidence type="ECO:0000256" key="11">
    <source>
        <dbReference type="ARBA" id="ARBA00023146"/>
    </source>
</evidence>
<dbReference type="InterPro" id="IPR006195">
    <property type="entry name" value="aa-tRNA-synth_II"/>
</dbReference>
<dbReference type="PROSITE" id="PS50862">
    <property type="entry name" value="AA_TRNA_LIGASE_II"/>
    <property type="match status" value="1"/>
</dbReference>
<name>A0A7U4TI82_DESA2</name>
<keyword evidence="10 13" id="KW-0648">Protein biosynthesis</keyword>
<feature type="region of interest" description="Catalytic" evidence="13">
    <location>
        <begin position="269"/>
        <end position="560"/>
    </location>
</feature>
<dbReference type="GO" id="GO:0000049">
    <property type="term" value="F:tRNA binding"/>
    <property type="evidence" value="ECO:0007669"/>
    <property type="project" value="UniProtKB-KW"/>
</dbReference>
<reference evidence="16 17" key="1">
    <citation type="submission" date="2015-10" db="EMBL/GenBank/DDBJ databases">
        <title>Candidatus Desulfofervidus auxilii, a hydrogenotrophic sulfate-reducing bacterium involved in the thermophilic anaerobic oxidation of methane.</title>
        <authorList>
            <person name="Krukenberg V."/>
            <person name="Richter M."/>
            <person name="Wegener G."/>
        </authorList>
    </citation>
    <scope>NUCLEOTIDE SEQUENCE [LARGE SCALE GENOMIC DNA]</scope>
    <source>
        <strain evidence="16 17">HS1</strain>
    </source>
</reference>
<dbReference type="PRINTS" id="PR01047">
    <property type="entry name" value="TRNASYNTHTHR"/>
</dbReference>
<dbReference type="GO" id="GO:0005524">
    <property type="term" value="F:ATP binding"/>
    <property type="evidence" value="ECO:0007669"/>
    <property type="project" value="UniProtKB-UniRule"/>
</dbReference>
<dbReference type="PROSITE" id="PS51880">
    <property type="entry name" value="TGS"/>
    <property type="match status" value="1"/>
</dbReference>
<accession>A0A7U4TI82</accession>
<evidence type="ECO:0000256" key="13">
    <source>
        <dbReference type="HAMAP-Rule" id="MF_00184"/>
    </source>
</evidence>
<dbReference type="Gene3D" id="3.30.980.10">
    <property type="entry name" value="Threonyl-trna Synthetase, Chain A, domain 2"/>
    <property type="match status" value="1"/>
</dbReference>
<proteinExistence type="inferred from homology"/>
<dbReference type="SUPFAM" id="SSF55681">
    <property type="entry name" value="Class II aaRS and biotin synthetases"/>
    <property type="match status" value="1"/>
</dbReference>
<evidence type="ECO:0000259" key="15">
    <source>
        <dbReference type="PROSITE" id="PS51880"/>
    </source>
</evidence>
<dbReference type="GO" id="GO:0004829">
    <property type="term" value="F:threonine-tRNA ligase activity"/>
    <property type="evidence" value="ECO:0007669"/>
    <property type="project" value="UniProtKB-UniRule"/>
</dbReference>
<keyword evidence="9 13" id="KW-0694">RNA-binding</keyword>
<evidence type="ECO:0000313" key="17">
    <source>
        <dbReference type="Proteomes" id="UP000070560"/>
    </source>
</evidence>
<evidence type="ECO:0000256" key="7">
    <source>
        <dbReference type="ARBA" id="ARBA00022833"/>
    </source>
</evidence>
<dbReference type="CDD" id="cd00771">
    <property type="entry name" value="ThrRS_core"/>
    <property type="match status" value="1"/>
</dbReference>
<evidence type="ECO:0000256" key="4">
    <source>
        <dbReference type="ARBA" id="ARBA00022598"/>
    </source>
</evidence>